<keyword evidence="2" id="KW-1185">Reference proteome</keyword>
<protein>
    <submittedName>
        <fullName evidence="1">Uncharacterized protein</fullName>
    </submittedName>
</protein>
<evidence type="ECO:0000313" key="2">
    <source>
        <dbReference type="Proteomes" id="UP000276133"/>
    </source>
</evidence>
<reference evidence="1 2" key="1">
    <citation type="journal article" date="2018" name="Sci. Rep.">
        <title>Genomic signatures of local adaptation to the degree of environmental predictability in rotifers.</title>
        <authorList>
            <person name="Franch-Gras L."/>
            <person name="Hahn C."/>
            <person name="Garcia-Roger E.M."/>
            <person name="Carmona M.J."/>
            <person name="Serra M."/>
            <person name="Gomez A."/>
        </authorList>
    </citation>
    <scope>NUCLEOTIDE SEQUENCE [LARGE SCALE GENOMIC DNA]</scope>
    <source>
        <strain evidence="1">HYR1</strain>
    </source>
</reference>
<organism evidence="1 2">
    <name type="scientific">Brachionus plicatilis</name>
    <name type="common">Marine rotifer</name>
    <name type="synonym">Brachionus muelleri</name>
    <dbReference type="NCBI Taxonomy" id="10195"/>
    <lineage>
        <taxon>Eukaryota</taxon>
        <taxon>Metazoa</taxon>
        <taxon>Spiralia</taxon>
        <taxon>Gnathifera</taxon>
        <taxon>Rotifera</taxon>
        <taxon>Eurotatoria</taxon>
        <taxon>Monogononta</taxon>
        <taxon>Pseudotrocha</taxon>
        <taxon>Ploima</taxon>
        <taxon>Brachionidae</taxon>
        <taxon>Brachionus</taxon>
    </lineage>
</organism>
<sequence>MLVAIERSARLTVQHLIERVECLDFAKGLGVGQLGRQIGIFKYFLERVLEAGRRVHEQKFGSVVCQSLVGGAQGIRVHVGEKLVLEKAGTGDYDRAHNLKVDVSEKGLDDALVELVHALVVVGTEAAAFARDAHLNFGLDQSHARRDQTNVGQALLHDHGGQVGALGRVARLLDPLQAHALQVDGVVGAHFDVLVLLYVRALDPEHARLRVEVQALDRYCEREVDPAGAGEARRALGLDAPYGRRAQLVLRVDQIVRVPHVLGVLGHHGERARSYYLMLIGADEFCNLEMSAEICCVEWQIENFLVPVNACVSELK</sequence>
<dbReference type="Proteomes" id="UP000276133">
    <property type="component" value="Unassembled WGS sequence"/>
</dbReference>
<comment type="caution">
    <text evidence="1">The sequence shown here is derived from an EMBL/GenBank/DDBJ whole genome shotgun (WGS) entry which is preliminary data.</text>
</comment>
<accession>A0A3M7S0M7</accession>
<gene>
    <name evidence="1" type="ORF">BpHYR1_050176</name>
</gene>
<name>A0A3M7S0M7_BRAPC</name>
<dbReference type="EMBL" id="REGN01002237">
    <property type="protein sequence ID" value="RNA29336.1"/>
    <property type="molecule type" value="Genomic_DNA"/>
</dbReference>
<dbReference type="AlphaFoldDB" id="A0A3M7S0M7"/>
<evidence type="ECO:0000313" key="1">
    <source>
        <dbReference type="EMBL" id="RNA29336.1"/>
    </source>
</evidence>
<proteinExistence type="predicted"/>